<dbReference type="AlphaFoldDB" id="A0A9J5ZFZ0"/>
<accession>A0A9J5ZFZ0</accession>
<keyword evidence="2" id="KW-1185">Reference proteome</keyword>
<dbReference type="Proteomes" id="UP000824120">
    <property type="component" value="Chromosome 4"/>
</dbReference>
<proteinExistence type="predicted"/>
<gene>
    <name evidence="1" type="ORF">H5410_023122</name>
</gene>
<name>A0A9J5ZFZ0_SOLCO</name>
<reference evidence="1 2" key="1">
    <citation type="submission" date="2020-09" db="EMBL/GenBank/DDBJ databases">
        <title>De no assembly of potato wild relative species, Solanum commersonii.</title>
        <authorList>
            <person name="Cho K."/>
        </authorList>
    </citation>
    <scope>NUCLEOTIDE SEQUENCE [LARGE SCALE GENOMIC DNA]</scope>
    <source>
        <strain evidence="1">LZ3.2</strain>
        <tissue evidence="1">Leaf</tissue>
    </source>
</reference>
<protein>
    <submittedName>
        <fullName evidence="1">Uncharacterized protein</fullName>
    </submittedName>
</protein>
<evidence type="ECO:0000313" key="1">
    <source>
        <dbReference type="EMBL" id="KAG5611841.1"/>
    </source>
</evidence>
<comment type="caution">
    <text evidence="1">The sequence shown here is derived from an EMBL/GenBank/DDBJ whole genome shotgun (WGS) entry which is preliminary data.</text>
</comment>
<organism evidence="1 2">
    <name type="scientific">Solanum commersonii</name>
    <name type="common">Commerson's wild potato</name>
    <name type="synonym">Commerson's nightshade</name>
    <dbReference type="NCBI Taxonomy" id="4109"/>
    <lineage>
        <taxon>Eukaryota</taxon>
        <taxon>Viridiplantae</taxon>
        <taxon>Streptophyta</taxon>
        <taxon>Embryophyta</taxon>
        <taxon>Tracheophyta</taxon>
        <taxon>Spermatophyta</taxon>
        <taxon>Magnoliopsida</taxon>
        <taxon>eudicotyledons</taxon>
        <taxon>Gunneridae</taxon>
        <taxon>Pentapetalae</taxon>
        <taxon>asterids</taxon>
        <taxon>lamiids</taxon>
        <taxon>Solanales</taxon>
        <taxon>Solanaceae</taxon>
        <taxon>Solanoideae</taxon>
        <taxon>Solaneae</taxon>
        <taxon>Solanum</taxon>
    </lineage>
</organism>
<sequence>MTEWLRVYGGGGQRVAAPQLQDNRSILLLWGRKIVSNDSSSSSILGCSFQKLVSIMLQCSTTTLSFPVGSSWVQKQKLSGYQNYNSKNHALKHKMCDVNKNTDTSTTTGCKTIFFKIGSTHNQLVSKPSNLEESQLMDSKQIVHQNKIVGVGNPKKIAEMMI</sequence>
<evidence type="ECO:0000313" key="2">
    <source>
        <dbReference type="Proteomes" id="UP000824120"/>
    </source>
</evidence>
<dbReference type="EMBL" id="JACXVP010000004">
    <property type="protein sequence ID" value="KAG5611841.1"/>
    <property type="molecule type" value="Genomic_DNA"/>
</dbReference>